<dbReference type="AlphaFoldDB" id="A0A0J9SFA5"/>
<accession>A0A0J9SFA5</accession>
<protein>
    <recommendedName>
        <fullName evidence="4">YGGT family protein</fullName>
    </recommendedName>
</protein>
<feature type="chain" id="PRO_5005322220" description="YGGT family protein" evidence="1">
    <location>
        <begin position="22"/>
        <end position="186"/>
    </location>
</feature>
<evidence type="ECO:0000256" key="1">
    <source>
        <dbReference type="SAM" id="SignalP"/>
    </source>
</evidence>
<dbReference type="EMBL" id="KQ234274">
    <property type="protein sequence ID" value="KMZ80662.1"/>
    <property type="molecule type" value="Genomic_DNA"/>
</dbReference>
<feature type="signal peptide" evidence="1">
    <location>
        <begin position="1"/>
        <end position="21"/>
    </location>
</feature>
<dbReference type="PANTHER" id="PTHR33219:SF14">
    <property type="entry name" value="PROTEIN COFACTOR ASSEMBLY OF COMPLEX C SUBUNIT B CCB3, CHLOROPLASTIC-RELATED"/>
    <property type="match status" value="1"/>
</dbReference>
<dbReference type="PANTHER" id="PTHR33219">
    <property type="entry name" value="YLMG HOMOLOG PROTEIN 2, CHLOROPLASTIC"/>
    <property type="match status" value="1"/>
</dbReference>
<gene>
    <name evidence="2" type="ORF">PVIIG_03029</name>
</gene>
<evidence type="ECO:0000313" key="2">
    <source>
        <dbReference type="EMBL" id="KMZ80662.1"/>
    </source>
</evidence>
<evidence type="ECO:0008006" key="4">
    <source>
        <dbReference type="Google" id="ProtNLM"/>
    </source>
</evidence>
<dbReference type="Proteomes" id="UP000053562">
    <property type="component" value="Unassembled WGS sequence"/>
</dbReference>
<dbReference type="Pfam" id="PF02325">
    <property type="entry name" value="CCB3_YggT"/>
    <property type="match status" value="1"/>
</dbReference>
<name>A0A0J9SFA5_PLAVI</name>
<dbReference type="OrthoDB" id="392195at2759"/>
<keyword evidence="1" id="KW-0732">Signal</keyword>
<dbReference type="InterPro" id="IPR003425">
    <property type="entry name" value="CCB3/YggT"/>
</dbReference>
<dbReference type="GO" id="GO:0016020">
    <property type="term" value="C:membrane"/>
    <property type="evidence" value="ECO:0007669"/>
    <property type="project" value="InterPro"/>
</dbReference>
<reference evidence="2 3" key="1">
    <citation type="submission" date="2011-08" db="EMBL/GenBank/DDBJ databases">
        <title>The Genome Sequence of Plasmodium vivax India VII.</title>
        <authorList>
            <consortium name="The Broad Institute Genome Sequencing Platform"/>
            <consortium name="The Broad Institute Genome Sequencing Center for Infectious Disease"/>
            <person name="Neafsey D."/>
            <person name="Carlton J."/>
            <person name="Barnwell J."/>
            <person name="Collins W."/>
            <person name="Escalante A."/>
            <person name="Mullikin J."/>
            <person name="Saul A."/>
            <person name="Guigo R."/>
            <person name="Camara F."/>
            <person name="Young S.K."/>
            <person name="Zeng Q."/>
            <person name="Gargeya S."/>
            <person name="Fitzgerald M."/>
            <person name="Haas B."/>
            <person name="Abouelleil A."/>
            <person name="Alvarado L."/>
            <person name="Arachchi H.M."/>
            <person name="Berlin A."/>
            <person name="Brown A."/>
            <person name="Chapman S.B."/>
            <person name="Chen Z."/>
            <person name="Dunbar C."/>
            <person name="Freedman E."/>
            <person name="Gearin G."/>
            <person name="Gellesch M."/>
            <person name="Goldberg J."/>
            <person name="Griggs A."/>
            <person name="Gujja S."/>
            <person name="Heiman D."/>
            <person name="Howarth C."/>
            <person name="Larson L."/>
            <person name="Lui A."/>
            <person name="MacDonald P.J.P."/>
            <person name="Montmayeur A."/>
            <person name="Murphy C."/>
            <person name="Neiman D."/>
            <person name="Pearson M."/>
            <person name="Priest M."/>
            <person name="Roberts A."/>
            <person name="Saif S."/>
            <person name="Shea T."/>
            <person name="Shenoy N."/>
            <person name="Sisk P."/>
            <person name="Stolte C."/>
            <person name="Sykes S."/>
            <person name="Wortman J."/>
            <person name="Nusbaum C."/>
            <person name="Birren B."/>
        </authorList>
    </citation>
    <scope>NUCLEOTIDE SEQUENCE [LARGE SCALE GENOMIC DNA]</scope>
    <source>
        <strain evidence="2 3">India VII</strain>
    </source>
</reference>
<organism evidence="2 3">
    <name type="scientific">Plasmodium vivax India VII</name>
    <dbReference type="NCBI Taxonomy" id="1077284"/>
    <lineage>
        <taxon>Eukaryota</taxon>
        <taxon>Sar</taxon>
        <taxon>Alveolata</taxon>
        <taxon>Apicomplexa</taxon>
        <taxon>Aconoidasida</taxon>
        <taxon>Haemosporida</taxon>
        <taxon>Plasmodiidae</taxon>
        <taxon>Plasmodium</taxon>
        <taxon>Plasmodium (Plasmodium)</taxon>
    </lineage>
</organism>
<proteinExistence type="predicted"/>
<sequence>MNMKHVLMLLFFCAANANVNANVLSKNPNILKFKAFILRAQSSRYKILNLHSRSIKRIKEIQKSVRTNVFVSKQIKDFSKRIDAFKLHLISTPALSIVIKYFKDNVNSLRLSALHFIRIYKFVIYIRCLLEWLPQINPHLNPFSYIFTYTNSYVQFFHRYVPNVFGIDLSGVFSWLFLEMIESYLS</sequence>
<evidence type="ECO:0000313" key="3">
    <source>
        <dbReference type="Proteomes" id="UP000053562"/>
    </source>
</evidence>